<evidence type="ECO:0000256" key="4">
    <source>
        <dbReference type="ARBA" id="ARBA00023163"/>
    </source>
</evidence>
<dbReference type="InterPro" id="IPR000014">
    <property type="entry name" value="PAS"/>
</dbReference>
<feature type="domain" description="PAS" evidence="6">
    <location>
        <begin position="284"/>
        <end position="354"/>
    </location>
</feature>
<dbReference type="InterPro" id="IPR001610">
    <property type="entry name" value="PAC"/>
</dbReference>
<dbReference type="SMART" id="SM00382">
    <property type="entry name" value="AAA"/>
    <property type="match status" value="1"/>
</dbReference>
<dbReference type="GO" id="GO:0005524">
    <property type="term" value="F:ATP binding"/>
    <property type="evidence" value="ECO:0007669"/>
    <property type="project" value="UniProtKB-KW"/>
</dbReference>
<reference evidence="9" key="1">
    <citation type="submission" date="2012-06" db="EMBL/GenBank/DDBJ databases">
        <title>Complete sequence of chromosome of Desulfomonile tiedjei DSM 6799.</title>
        <authorList>
            <person name="Lucas S."/>
            <person name="Copeland A."/>
            <person name="Lapidus A."/>
            <person name="Glavina del Rio T."/>
            <person name="Dalin E."/>
            <person name="Tice H."/>
            <person name="Bruce D."/>
            <person name="Goodwin L."/>
            <person name="Pitluck S."/>
            <person name="Peters L."/>
            <person name="Ovchinnikova G."/>
            <person name="Zeytun A."/>
            <person name="Lu M."/>
            <person name="Kyrpides N."/>
            <person name="Mavromatis K."/>
            <person name="Ivanova N."/>
            <person name="Brettin T."/>
            <person name="Detter J.C."/>
            <person name="Han C."/>
            <person name="Larimer F."/>
            <person name="Land M."/>
            <person name="Hauser L."/>
            <person name="Markowitz V."/>
            <person name="Cheng J.-F."/>
            <person name="Hugenholtz P."/>
            <person name="Woyke T."/>
            <person name="Wu D."/>
            <person name="Spring S."/>
            <person name="Schroeder M."/>
            <person name="Brambilla E."/>
            <person name="Klenk H.-P."/>
            <person name="Eisen J.A."/>
        </authorList>
    </citation>
    <scope>NUCLEOTIDE SEQUENCE [LARGE SCALE GENOMIC DNA]</scope>
    <source>
        <strain evidence="9">ATCC 49306 / DSM 6799 / DCB-1</strain>
    </source>
</reference>
<dbReference type="AlphaFoldDB" id="I4CAK4"/>
<dbReference type="PRINTS" id="PR01590">
    <property type="entry name" value="HTHFIS"/>
</dbReference>
<dbReference type="SUPFAM" id="SSF52540">
    <property type="entry name" value="P-loop containing nucleoside triphosphate hydrolases"/>
    <property type="match status" value="1"/>
</dbReference>
<keyword evidence="9" id="KW-1185">Reference proteome</keyword>
<dbReference type="PROSITE" id="PS50113">
    <property type="entry name" value="PAC"/>
    <property type="match status" value="2"/>
</dbReference>
<dbReference type="Pfam" id="PF00158">
    <property type="entry name" value="Sigma54_activat"/>
    <property type="match status" value="1"/>
</dbReference>
<organism evidence="8 9">
    <name type="scientific">Desulfomonile tiedjei (strain ATCC 49306 / DSM 6799 / DCB-1)</name>
    <dbReference type="NCBI Taxonomy" id="706587"/>
    <lineage>
        <taxon>Bacteria</taxon>
        <taxon>Pseudomonadati</taxon>
        <taxon>Thermodesulfobacteriota</taxon>
        <taxon>Desulfomonilia</taxon>
        <taxon>Desulfomonilales</taxon>
        <taxon>Desulfomonilaceae</taxon>
        <taxon>Desulfomonile</taxon>
    </lineage>
</organism>
<evidence type="ECO:0000256" key="3">
    <source>
        <dbReference type="ARBA" id="ARBA00023015"/>
    </source>
</evidence>
<dbReference type="PANTHER" id="PTHR32071:SF57">
    <property type="entry name" value="C4-DICARBOXYLATE TRANSPORT TRANSCRIPTIONAL REGULATORY PROTEIN DCTD"/>
    <property type="match status" value="1"/>
</dbReference>
<dbReference type="Pfam" id="PF25601">
    <property type="entry name" value="AAA_lid_14"/>
    <property type="match status" value="1"/>
</dbReference>
<dbReference type="InterPro" id="IPR035965">
    <property type="entry name" value="PAS-like_dom_sf"/>
</dbReference>
<dbReference type="Proteomes" id="UP000006055">
    <property type="component" value="Chromosome"/>
</dbReference>
<dbReference type="Gene3D" id="3.30.450.20">
    <property type="entry name" value="PAS domain"/>
    <property type="match status" value="2"/>
</dbReference>
<dbReference type="Pfam" id="PF00989">
    <property type="entry name" value="PAS"/>
    <property type="match status" value="1"/>
</dbReference>
<keyword evidence="3" id="KW-0805">Transcription regulation</keyword>
<keyword evidence="2" id="KW-0067">ATP-binding</keyword>
<evidence type="ECO:0000313" key="9">
    <source>
        <dbReference type="Proteomes" id="UP000006055"/>
    </source>
</evidence>
<dbReference type="CDD" id="cd00009">
    <property type="entry name" value="AAA"/>
    <property type="match status" value="1"/>
</dbReference>
<evidence type="ECO:0000256" key="1">
    <source>
        <dbReference type="ARBA" id="ARBA00022741"/>
    </source>
</evidence>
<dbReference type="NCBIfam" id="TIGR00229">
    <property type="entry name" value="sensory_box"/>
    <property type="match status" value="2"/>
</dbReference>
<keyword evidence="4" id="KW-0804">Transcription</keyword>
<dbReference type="InterPro" id="IPR003593">
    <property type="entry name" value="AAA+_ATPase"/>
</dbReference>
<gene>
    <name evidence="8" type="ordered locus">Desti_3953</name>
</gene>
<dbReference type="GO" id="GO:0006355">
    <property type="term" value="P:regulation of DNA-templated transcription"/>
    <property type="evidence" value="ECO:0007669"/>
    <property type="project" value="InterPro"/>
</dbReference>
<dbReference type="eggNOG" id="COG3829">
    <property type="taxonomic scope" value="Bacteria"/>
</dbReference>
<dbReference type="InterPro" id="IPR000700">
    <property type="entry name" value="PAS-assoc_C"/>
</dbReference>
<feature type="domain" description="Sigma-54 factor interaction" evidence="5">
    <location>
        <begin position="413"/>
        <end position="639"/>
    </location>
</feature>
<feature type="domain" description="PAS" evidence="6">
    <location>
        <begin position="158"/>
        <end position="215"/>
    </location>
</feature>
<sequence length="727" mass="81938">MTANKLTSVDCESSPTKDVSSCDSICVEEDAQEIFFRKFLQALPIPALLIDRSGSVVFANQSCSQIGADFEDTSSSLFLGFFPSHCDTTRVHSLVEKVFADGKSRVGEALLEINQNRVRARLSFKLAKIGTRRLVLVFIDFTPDTKRRSQMEQLLRKNEQLYRQLVEEANDIVFQCNAHGYFTFVNPIAVKMTGYSEKELMGKHYLDLVHPEYRDDAARFYGAQLVEGLASTYYEFPFLTKKGEMIWVGQNVRLLVESGKVTGVQAICRDITERKRMEDALRESEKRFRAIFEGAEDYIFLKDKSFRYIDVNPAGQRLVGLSASEIIGRCYEDLFGPEDAAYLRDLDTRVLQGQSIEEEHTVKINGIPRVLFETRAPLRDDLGEIIGVLVIARDITDRTRVDVSADPEEQYPSEAMQKTLKSARLAAEGNITLLLLGESGSGKDHLARYIHKNSDRANGPYFSINCAAIAPELAESELFGHEKGAFTGAYGRKRGLLELAEGGTLLLNEIGELSLPLQAKLLTFLDTRKFTRVGGEKVISVNARLIAATNRDLEQEVRKGRFREDLFYRINVMSIEIPPLRERREDIPLLVEQVLSKLLNELQIQTFPAIDPAAANALKRYDWPGNVRELRNVLERALILSHGKKIDLFALGLSDAESLPSREEKACFSISFPTDRSLNEMTQELKRFMVNEALRRSGGSRQGAATLLGISRHSLKHYMKTLGYDDE</sequence>
<dbReference type="PROSITE" id="PS00675">
    <property type="entry name" value="SIGMA54_INTERACT_1"/>
    <property type="match status" value="1"/>
</dbReference>
<keyword evidence="1" id="KW-0547">Nucleotide-binding</keyword>
<dbReference type="SMART" id="SM00091">
    <property type="entry name" value="PAS"/>
    <property type="match status" value="3"/>
</dbReference>
<feature type="domain" description="PAC" evidence="7">
    <location>
        <begin position="344"/>
        <end position="407"/>
    </location>
</feature>
<dbReference type="Gene3D" id="1.10.8.60">
    <property type="match status" value="1"/>
</dbReference>
<dbReference type="CDD" id="cd00130">
    <property type="entry name" value="PAS"/>
    <property type="match status" value="2"/>
</dbReference>
<dbReference type="Gene3D" id="3.40.50.300">
    <property type="entry name" value="P-loop containing nucleotide triphosphate hydrolases"/>
    <property type="match status" value="1"/>
</dbReference>
<evidence type="ECO:0000256" key="2">
    <source>
        <dbReference type="ARBA" id="ARBA00022840"/>
    </source>
</evidence>
<dbReference type="eggNOG" id="COG2202">
    <property type="taxonomic scope" value="Bacteria"/>
</dbReference>
<dbReference type="InterPro" id="IPR025662">
    <property type="entry name" value="Sigma_54_int_dom_ATP-bd_1"/>
</dbReference>
<evidence type="ECO:0000313" key="8">
    <source>
        <dbReference type="EMBL" id="AFM26595.1"/>
    </source>
</evidence>
<dbReference type="SUPFAM" id="SSF55785">
    <property type="entry name" value="PYP-like sensor domain (PAS domain)"/>
    <property type="match status" value="2"/>
</dbReference>
<dbReference type="Gene3D" id="1.10.10.60">
    <property type="entry name" value="Homeodomain-like"/>
    <property type="match status" value="1"/>
</dbReference>
<dbReference type="SMART" id="SM00086">
    <property type="entry name" value="PAC"/>
    <property type="match status" value="2"/>
</dbReference>
<dbReference type="InterPro" id="IPR002197">
    <property type="entry name" value="HTH_Fis"/>
</dbReference>
<dbReference type="HOGENOM" id="CLU_000445_8_1_7"/>
<dbReference type="SUPFAM" id="SSF46689">
    <property type="entry name" value="Homeodomain-like"/>
    <property type="match status" value="1"/>
</dbReference>
<dbReference type="Pfam" id="PF08448">
    <property type="entry name" value="PAS_4"/>
    <property type="match status" value="1"/>
</dbReference>
<dbReference type="InterPro" id="IPR027417">
    <property type="entry name" value="P-loop_NTPase"/>
</dbReference>
<dbReference type="KEGG" id="dti:Desti_3953"/>
<dbReference type="PANTHER" id="PTHR32071">
    <property type="entry name" value="TRANSCRIPTIONAL REGULATORY PROTEIN"/>
    <property type="match status" value="1"/>
</dbReference>
<dbReference type="GO" id="GO:0043565">
    <property type="term" value="F:sequence-specific DNA binding"/>
    <property type="evidence" value="ECO:0007669"/>
    <property type="project" value="InterPro"/>
</dbReference>
<dbReference type="EMBL" id="CP003360">
    <property type="protein sequence ID" value="AFM26595.1"/>
    <property type="molecule type" value="Genomic_DNA"/>
</dbReference>
<dbReference type="InterPro" id="IPR002078">
    <property type="entry name" value="Sigma_54_int"/>
</dbReference>
<dbReference type="InterPro" id="IPR013656">
    <property type="entry name" value="PAS_4"/>
</dbReference>
<evidence type="ECO:0000259" key="7">
    <source>
        <dbReference type="PROSITE" id="PS50113"/>
    </source>
</evidence>
<dbReference type="InterPro" id="IPR058031">
    <property type="entry name" value="AAA_lid_NorR"/>
</dbReference>
<dbReference type="STRING" id="706587.Desti_3953"/>
<dbReference type="PROSITE" id="PS50112">
    <property type="entry name" value="PAS"/>
    <property type="match status" value="2"/>
</dbReference>
<evidence type="ECO:0000259" key="5">
    <source>
        <dbReference type="PROSITE" id="PS50045"/>
    </source>
</evidence>
<proteinExistence type="predicted"/>
<dbReference type="PROSITE" id="PS00688">
    <property type="entry name" value="SIGMA54_INTERACT_3"/>
    <property type="match status" value="1"/>
</dbReference>
<feature type="domain" description="PAC" evidence="7">
    <location>
        <begin position="232"/>
        <end position="283"/>
    </location>
</feature>
<name>I4CAK4_DESTA</name>
<dbReference type="FunFam" id="3.40.50.300:FF:000006">
    <property type="entry name" value="DNA-binding transcriptional regulator NtrC"/>
    <property type="match status" value="1"/>
</dbReference>
<dbReference type="InterPro" id="IPR013767">
    <property type="entry name" value="PAS_fold"/>
</dbReference>
<dbReference type="InterPro" id="IPR009057">
    <property type="entry name" value="Homeodomain-like_sf"/>
</dbReference>
<protein>
    <submittedName>
        <fullName evidence="8">PAS domain S-box</fullName>
    </submittedName>
</protein>
<dbReference type="InterPro" id="IPR025944">
    <property type="entry name" value="Sigma_54_int_dom_CS"/>
</dbReference>
<accession>I4CAK4</accession>
<evidence type="ECO:0000259" key="6">
    <source>
        <dbReference type="PROSITE" id="PS50112"/>
    </source>
</evidence>
<dbReference type="PROSITE" id="PS50045">
    <property type="entry name" value="SIGMA54_INTERACT_4"/>
    <property type="match status" value="1"/>
</dbReference>